<dbReference type="SMR" id="A0A0K5X9H5"/>
<dbReference type="Proteomes" id="UP000591371">
    <property type="component" value="Unassembled WGS sequence"/>
</dbReference>
<dbReference type="InterPro" id="IPR052028">
    <property type="entry name" value="HipA_Ser/Thr_kinase"/>
</dbReference>
<reference evidence="6 7" key="1">
    <citation type="submission" date="2018-06" db="EMBL/GenBank/DDBJ databases">
        <authorList>
            <consortium name="Pathogen Informatics"/>
            <person name="Doyle S."/>
        </authorList>
    </citation>
    <scope>NUCLEOTIDE SEQUENCE [LARGE SCALE GENOMIC DNA]</scope>
    <source>
        <strain evidence="6 7">NCTC8603</strain>
    </source>
</reference>
<dbReference type="InterPro" id="IPR012893">
    <property type="entry name" value="HipA-like_C"/>
</dbReference>
<dbReference type="RefSeq" id="WP_001262465.1">
    <property type="nucleotide sequence ID" value="NZ_BGSH01000024.1"/>
</dbReference>
<reference evidence="5 8" key="2">
    <citation type="submission" date="2019-03" db="EMBL/GenBank/DDBJ databases">
        <authorList>
            <consortium name="GenomeTrakr network: Whole genome sequencing for foodborne pathogen traceback"/>
        </authorList>
    </citation>
    <scope>NUCLEOTIDE SEQUENCE [LARGE SCALE GENOMIC DNA]</scope>
    <source>
        <strain evidence="5 8">PSU-1190</strain>
    </source>
</reference>
<sequence>MANCRILLTPLNERDEQRGYSTQGLKRLSGTAKLNPRLGFTRTQFVQELPRQQKGMSISGYQPKLQLVLDEGEFRVVDHQGNFILKPSPADFPGLAENEHATMTLMSRLGFDVPVHGLLSFAPQSEEELEYAFVIRRYDRDNKGLPVHQEQLDGAMQITDKYGKTGNDNEQYVSYETLARFLVAHVNDNIAFKIDLFRRIVYAWLLGNNDMHLRNFGLVYSDGLTPALAPVYDFVSVAPYPEYFYSNYLALPLLTREEGGRELAPGFHSDYGEYIGQDFLLLGESMGLAPRLLEKLFQDIRKENAIVMETYEQSFMTQDHIQAVLQCYRHRLGLL</sequence>
<evidence type="ECO:0000313" key="6">
    <source>
        <dbReference type="EMBL" id="STK88811.1"/>
    </source>
</evidence>
<keyword evidence="2" id="KW-0808">Transferase</keyword>
<dbReference type="PANTHER" id="PTHR37419">
    <property type="entry name" value="SERINE/THREONINE-PROTEIN KINASE TOXIN HIPA"/>
    <property type="match status" value="1"/>
</dbReference>
<dbReference type="Pfam" id="PF07804">
    <property type="entry name" value="HipA_C"/>
    <property type="match status" value="1"/>
</dbReference>
<evidence type="ECO:0000256" key="1">
    <source>
        <dbReference type="ARBA" id="ARBA00010164"/>
    </source>
</evidence>
<dbReference type="Gene3D" id="1.10.1070.20">
    <property type="match status" value="1"/>
</dbReference>
<name>A0A0K5X9H5_ECOLX</name>
<organism evidence="5 8">
    <name type="scientific">Escherichia coli</name>
    <dbReference type="NCBI Taxonomy" id="562"/>
    <lineage>
        <taxon>Bacteria</taxon>
        <taxon>Pseudomonadati</taxon>
        <taxon>Pseudomonadota</taxon>
        <taxon>Gammaproteobacteria</taxon>
        <taxon>Enterobacterales</taxon>
        <taxon>Enterobacteriaceae</taxon>
        <taxon>Escherichia</taxon>
    </lineage>
</organism>
<proteinExistence type="inferred from homology"/>
<evidence type="ECO:0000259" key="4">
    <source>
        <dbReference type="Pfam" id="PF07804"/>
    </source>
</evidence>
<dbReference type="Proteomes" id="UP000255153">
    <property type="component" value="Unassembled WGS sequence"/>
</dbReference>
<dbReference type="EMBL" id="UGEE01000003">
    <property type="protein sequence ID" value="STK88811.1"/>
    <property type="molecule type" value="Genomic_DNA"/>
</dbReference>
<dbReference type="AlphaFoldDB" id="A0A0K5X9H5"/>
<dbReference type="PANTHER" id="PTHR37419:SF6">
    <property type="entry name" value="KINASE HI_0665-RELATED"/>
    <property type="match status" value="1"/>
</dbReference>
<gene>
    <name evidence="5" type="ORF">D3G36_09910</name>
    <name evidence="6" type="ORF">NCTC8603_03511</name>
</gene>
<keyword evidence="3" id="KW-0418">Kinase</keyword>
<evidence type="ECO:0000256" key="2">
    <source>
        <dbReference type="ARBA" id="ARBA00022679"/>
    </source>
</evidence>
<protein>
    <submittedName>
        <fullName evidence="6">HipA-like N-terminal domain family</fullName>
    </submittedName>
    <submittedName>
        <fullName evidence="5">Type II toxin-antitoxin system HipA family toxin</fullName>
    </submittedName>
</protein>
<dbReference type="EMBL" id="AASATZ010000009">
    <property type="protein sequence ID" value="EFA4418175.1"/>
    <property type="molecule type" value="Genomic_DNA"/>
</dbReference>
<comment type="similarity">
    <text evidence="1">Belongs to the HipA Ser/Thr kinase family.</text>
</comment>
<dbReference type="GO" id="GO:0004674">
    <property type="term" value="F:protein serine/threonine kinase activity"/>
    <property type="evidence" value="ECO:0007669"/>
    <property type="project" value="TreeGrafter"/>
</dbReference>
<comment type="caution">
    <text evidence="5">The sequence shown here is derived from an EMBL/GenBank/DDBJ whole genome shotgun (WGS) entry which is preliminary data.</text>
</comment>
<evidence type="ECO:0000313" key="7">
    <source>
        <dbReference type="Proteomes" id="UP000255153"/>
    </source>
</evidence>
<evidence type="ECO:0000256" key="3">
    <source>
        <dbReference type="ARBA" id="ARBA00022777"/>
    </source>
</evidence>
<dbReference type="GO" id="GO:0005829">
    <property type="term" value="C:cytosol"/>
    <property type="evidence" value="ECO:0007669"/>
    <property type="project" value="TreeGrafter"/>
</dbReference>
<accession>A0A0K5X9H5</accession>
<evidence type="ECO:0000313" key="5">
    <source>
        <dbReference type="EMBL" id="EFA4418175.1"/>
    </source>
</evidence>
<evidence type="ECO:0000313" key="8">
    <source>
        <dbReference type="Proteomes" id="UP000591371"/>
    </source>
</evidence>
<feature type="domain" description="HipA-like C-terminal" evidence="4">
    <location>
        <begin position="56"/>
        <end position="301"/>
    </location>
</feature>